<dbReference type="Pfam" id="PF07690">
    <property type="entry name" value="MFS_1"/>
    <property type="match status" value="1"/>
</dbReference>
<dbReference type="InterPro" id="IPR011701">
    <property type="entry name" value="MFS"/>
</dbReference>
<dbReference type="FunFam" id="1.20.1250.20:FF:000034">
    <property type="entry name" value="MFS general substrate transporter"/>
    <property type="match status" value="1"/>
</dbReference>
<feature type="region of interest" description="Disordered" evidence="6">
    <location>
        <begin position="1"/>
        <end position="29"/>
    </location>
</feature>
<reference evidence="9 11" key="1">
    <citation type="submission" date="2020-01" db="EMBL/GenBank/DDBJ databases">
        <authorList>
            <consortium name="DOE Joint Genome Institute"/>
            <person name="Haridas S."/>
            <person name="Albert R."/>
            <person name="Binder M."/>
            <person name="Bloem J."/>
            <person name="Labutti K."/>
            <person name="Salamov A."/>
            <person name="Andreopoulos B."/>
            <person name="Baker S.E."/>
            <person name="Barry K."/>
            <person name="Bills G."/>
            <person name="Bluhm B.H."/>
            <person name="Cannon C."/>
            <person name="Castanera R."/>
            <person name="Culley D.E."/>
            <person name="Daum C."/>
            <person name="Ezra D."/>
            <person name="Gonzalez J.B."/>
            <person name="Henrissat B."/>
            <person name="Kuo A."/>
            <person name="Liang C."/>
            <person name="Lipzen A."/>
            <person name="Lutzoni F."/>
            <person name="Magnuson J."/>
            <person name="Mondo S."/>
            <person name="Nolan M."/>
            <person name="Ohm R."/>
            <person name="Pangilinan J."/>
            <person name="Park H.-J."/>
            <person name="Ramirez L."/>
            <person name="Alfaro M."/>
            <person name="Sun H."/>
            <person name="Tritt A."/>
            <person name="Yoshinaga Y."/>
            <person name="Zwiers L.-H."/>
            <person name="Turgeon B.G."/>
            <person name="Goodwin S.B."/>
            <person name="Spatafora J.W."/>
            <person name="Crous P.W."/>
            <person name="Grigoriev I.V."/>
        </authorList>
    </citation>
    <scope>NUCLEOTIDE SEQUENCE</scope>
    <source>
        <strain evidence="9 11">CBS 781.70</strain>
    </source>
</reference>
<keyword evidence="3 7" id="KW-0812">Transmembrane</keyword>
<protein>
    <submittedName>
        <fullName evidence="9 11">MFS general substrate transporter</fullName>
    </submittedName>
</protein>
<reference evidence="11" key="2">
    <citation type="submission" date="2020-04" db="EMBL/GenBank/DDBJ databases">
        <authorList>
            <consortium name="NCBI Genome Project"/>
        </authorList>
    </citation>
    <scope>NUCLEOTIDE SEQUENCE</scope>
    <source>
        <strain evidence="11">CBS 781.70</strain>
    </source>
</reference>
<keyword evidence="4 7" id="KW-1133">Transmembrane helix</keyword>
<evidence type="ECO:0000256" key="6">
    <source>
        <dbReference type="SAM" id="MobiDB-lite"/>
    </source>
</evidence>
<dbReference type="AlphaFoldDB" id="A0A6G1FQL9"/>
<feature type="compositionally biased region" description="Basic and acidic residues" evidence="6">
    <location>
        <begin position="1"/>
        <end position="11"/>
    </location>
</feature>
<dbReference type="SUPFAM" id="SSF103473">
    <property type="entry name" value="MFS general substrate transporter"/>
    <property type="match status" value="1"/>
</dbReference>
<feature type="transmembrane region" description="Helical" evidence="7">
    <location>
        <begin position="147"/>
        <end position="170"/>
    </location>
</feature>
<dbReference type="InterPro" id="IPR020846">
    <property type="entry name" value="MFS_dom"/>
</dbReference>
<feature type="transmembrane region" description="Helical" evidence="7">
    <location>
        <begin position="53"/>
        <end position="71"/>
    </location>
</feature>
<evidence type="ECO:0000256" key="4">
    <source>
        <dbReference type="ARBA" id="ARBA00022989"/>
    </source>
</evidence>
<feature type="transmembrane region" description="Helical" evidence="7">
    <location>
        <begin position="411"/>
        <end position="431"/>
    </location>
</feature>
<dbReference type="FunFam" id="1.20.1250.20:FF:000068">
    <property type="entry name" value="MFS general substrate transporter"/>
    <property type="match status" value="1"/>
</dbReference>
<dbReference type="GO" id="GO:0022857">
    <property type="term" value="F:transmembrane transporter activity"/>
    <property type="evidence" value="ECO:0007669"/>
    <property type="project" value="InterPro"/>
</dbReference>
<evidence type="ECO:0000313" key="11">
    <source>
        <dbReference type="RefSeq" id="XP_033529622.1"/>
    </source>
</evidence>
<comment type="subcellular location">
    <subcellularLocation>
        <location evidence="1">Membrane</location>
        <topology evidence="1">Multi-pass membrane protein</topology>
    </subcellularLocation>
</comment>
<evidence type="ECO:0000313" key="9">
    <source>
        <dbReference type="EMBL" id="KAF1807991.1"/>
    </source>
</evidence>
<evidence type="ECO:0000259" key="8">
    <source>
        <dbReference type="PROSITE" id="PS50850"/>
    </source>
</evidence>
<reference evidence="11" key="3">
    <citation type="submission" date="2025-04" db="UniProtKB">
        <authorList>
            <consortium name="RefSeq"/>
        </authorList>
    </citation>
    <scope>IDENTIFICATION</scope>
    <source>
        <strain evidence="11">CBS 781.70</strain>
    </source>
</reference>
<feature type="transmembrane region" description="Helical" evidence="7">
    <location>
        <begin position="322"/>
        <end position="344"/>
    </location>
</feature>
<dbReference type="InterPro" id="IPR036259">
    <property type="entry name" value="MFS_trans_sf"/>
</dbReference>
<dbReference type="RefSeq" id="XP_033529622.1">
    <property type="nucleotide sequence ID" value="XM_033676871.1"/>
</dbReference>
<proteinExistence type="predicted"/>
<feature type="transmembrane region" description="Helical" evidence="7">
    <location>
        <begin position="443"/>
        <end position="464"/>
    </location>
</feature>
<gene>
    <name evidence="9 11" type="ORF">P152DRAFT_406347</name>
</gene>
<dbReference type="GeneID" id="54417441"/>
<feature type="transmembrane region" description="Helical" evidence="7">
    <location>
        <begin position="351"/>
        <end position="370"/>
    </location>
</feature>
<evidence type="ECO:0000256" key="7">
    <source>
        <dbReference type="SAM" id="Phobius"/>
    </source>
</evidence>
<organism evidence="9">
    <name type="scientific">Eremomyces bilateralis CBS 781.70</name>
    <dbReference type="NCBI Taxonomy" id="1392243"/>
    <lineage>
        <taxon>Eukaryota</taxon>
        <taxon>Fungi</taxon>
        <taxon>Dikarya</taxon>
        <taxon>Ascomycota</taxon>
        <taxon>Pezizomycotina</taxon>
        <taxon>Dothideomycetes</taxon>
        <taxon>Dothideomycetes incertae sedis</taxon>
        <taxon>Eremomycetales</taxon>
        <taxon>Eremomycetaceae</taxon>
        <taxon>Eremomyces</taxon>
    </lineage>
</organism>
<keyword evidence="2" id="KW-0813">Transport</keyword>
<evidence type="ECO:0000256" key="1">
    <source>
        <dbReference type="ARBA" id="ARBA00004141"/>
    </source>
</evidence>
<evidence type="ECO:0000256" key="3">
    <source>
        <dbReference type="ARBA" id="ARBA00022692"/>
    </source>
</evidence>
<dbReference type="PANTHER" id="PTHR43791:SF91">
    <property type="entry name" value="MAJOR FACILITATOR SUPERFAMILY (MFS) PROFILE DOMAIN-CONTAINING PROTEIN-RELATED"/>
    <property type="match status" value="1"/>
</dbReference>
<dbReference type="GO" id="GO:0016020">
    <property type="term" value="C:membrane"/>
    <property type="evidence" value="ECO:0007669"/>
    <property type="project" value="UniProtKB-SubCell"/>
</dbReference>
<evidence type="ECO:0000313" key="10">
    <source>
        <dbReference type="Proteomes" id="UP000504638"/>
    </source>
</evidence>
<dbReference type="OrthoDB" id="2962993at2759"/>
<evidence type="ECO:0000256" key="5">
    <source>
        <dbReference type="ARBA" id="ARBA00023136"/>
    </source>
</evidence>
<accession>A0A6G1FQL9</accession>
<keyword evidence="10" id="KW-1185">Reference proteome</keyword>
<feature type="transmembrane region" description="Helical" evidence="7">
    <location>
        <begin position="214"/>
        <end position="236"/>
    </location>
</feature>
<dbReference type="PROSITE" id="PS50850">
    <property type="entry name" value="MFS"/>
    <property type="match status" value="1"/>
</dbReference>
<dbReference type="Gene3D" id="1.20.1250.20">
    <property type="entry name" value="MFS general substrate transporter like domains"/>
    <property type="match status" value="2"/>
</dbReference>
<feature type="transmembrane region" description="Helical" evidence="7">
    <location>
        <begin position="376"/>
        <end position="399"/>
    </location>
</feature>
<keyword evidence="5 7" id="KW-0472">Membrane</keyword>
<feature type="transmembrane region" description="Helical" evidence="7">
    <location>
        <begin position="285"/>
        <end position="302"/>
    </location>
</feature>
<sequence>MVDISEEKAFDTVRSPSIPDKPSVVQAKQDPHDDAYIPIDAHAERKLVRKLDLYIIPVVMLLYLLSFLDRVNIGNARLYHLEEDLSITSQQFNTAVSVLFATYIASELPSNLVLKAFRPSRWISSITVAWGVIAMAMGFVNSYPSLIALRLLLGAVEGGLFPGLAIYLTLFYTKKELALRIGYLFVSAALAGACGGLLAFAIGGMDGTEGMSGWRWIFIIEGLPTIVLGIAVWWLLADDPQTAFYLNAEEKRLMDRRRAQQEGHTRSAEEFHWADVRKGLKDWKVWAFCIALFGCDTMLYGYSTFLPTIIAALNPSWSNSLVQVLTIPCYALGAVTYLVVAWLSDRQQRRGLYTCIFGLVSVVGYALLLSPQSAGVHYTGCFLVAMGLYVVVGLPLAWLPANCPRYGKRTTATGLQLSIGNCAGILASFLYPKNQGPRYIRGHAVTLAMVLWGVLVYACLWFYFARENQKRISGEADARIADMSTEEVAELGDESPKFLYTT</sequence>
<dbReference type="Proteomes" id="UP000504638">
    <property type="component" value="Unplaced"/>
</dbReference>
<feature type="transmembrane region" description="Helical" evidence="7">
    <location>
        <begin position="182"/>
        <end position="202"/>
    </location>
</feature>
<dbReference type="PANTHER" id="PTHR43791">
    <property type="entry name" value="PERMEASE-RELATED"/>
    <property type="match status" value="1"/>
</dbReference>
<evidence type="ECO:0000256" key="2">
    <source>
        <dbReference type="ARBA" id="ARBA00022448"/>
    </source>
</evidence>
<name>A0A6G1FQL9_9PEZI</name>
<feature type="transmembrane region" description="Helical" evidence="7">
    <location>
        <begin position="122"/>
        <end position="141"/>
    </location>
</feature>
<dbReference type="EMBL" id="ML975194">
    <property type="protein sequence ID" value="KAF1807991.1"/>
    <property type="molecule type" value="Genomic_DNA"/>
</dbReference>
<feature type="domain" description="Major facilitator superfamily (MFS) profile" evidence="8">
    <location>
        <begin position="55"/>
        <end position="470"/>
    </location>
</feature>